<name>D1A2I5_THECD</name>
<keyword evidence="2" id="KW-0408">Iron</keyword>
<dbReference type="InterPro" id="IPR012675">
    <property type="entry name" value="Beta-grasp_dom_sf"/>
</dbReference>
<dbReference type="Gene3D" id="2.40.30.10">
    <property type="entry name" value="Translation factors"/>
    <property type="match status" value="1"/>
</dbReference>
<dbReference type="Gene3D" id="3.10.20.30">
    <property type="match status" value="1"/>
</dbReference>
<evidence type="ECO:0000313" key="6">
    <source>
        <dbReference type="EMBL" id="ACY96005.1"/>
    </source>
</evidence>
<dbReference type="GO" id="GO:0016491">
    <property type="term" value="F:oxidoreductase activity"/>
    <property type="evidence" value="ECO:0007669"/>
    <property type="project" value="InterPro"/>
</dbReference>
<dbReference type="AlphaFoldDB" id="D1A2I5"/>
<dbReference type="InterPro" id="IPR008333">
    <property type="entry name" value="Cbr1-like_FAD-bd_dom"/>
</dbReference>
<dbReference type="GO" id="GO:0051537">
    <property type="term" value="F:2 iron, 2 sulfur cluster binding"/>
    <property type="evidence" value="ECO:0007669"/>
    <property type="project" value="UniProtKB-KW"/>
</dbReference>
<keyword evidence="3" id="KW-0411">Iron-sulfur</keyword>
<dbReference type="InterPro" id="IPR001041">
    <property type="entry name" value="2Fe-2S_ferredoxin-type"/>
</dbReference>
<reference evidence="6 7" key="1">
    <citation type="journal article" date="2011" name="Stand. Genomic Sci.">
        <title>Complete genome sequence of Thermomonospora curvata type strain (B9).</title>
        <authorList>
            <person name="Chertkov O."/>
            <person name="Sikorski J."/>
            <person name="Nolan M."/>
            <person name="Lapidus A."/>
            <person name="Lucas S."/>
            <person name="Del Rio T.G."/>
            <person name="Tice H."/>
            <person name="Cheng J.F."/>
            <person name="Goodwin L."/>
            <person name="Pitluck S."/>
            <person name="Liolios K."/>
            <person name="Ivanova N."/>
            <person name="Mavromatis K."/>
            <person name="Mikhailova N."/>
            <person name="Ovchinnikova G."/>
            <person name="Pati A."/>
            <person name="Chen A."/>
            <person name="Palaniappan K."/>
            <person name="Djao O.D."/>
            <person name="Land M."/>
            <person name="Hauser L."/>
            <person name="Chang Y.J."/>
            <person name="Jeffries C.D."/>
            <person name="Brettin T."/>
            <person name="Han C."/>
            <person name="Detter J.C."/>
            <person name="Rohde M."/>
            <person name="Goker M."/>
            <person name="Woyke T."/>
            <person name="Bristow J."/>
            <person name="Eisen J.A."/>
            <person name="Markowitz V."/>
            <person name="Hugenholtz P."/>
            <person name="Klenk H.P."/>
            <person name="Kyrpides N.C."/>
        </authorList>
    </citation>
    <scope>NUCLEOTIDE SEQUENCE [LARGE SCALE GENOMIC DNA]</scope>
    <source>
        <strain evidence="7">ATCC 19995 / DSM 43183 / JCM 3096 / KCTC 9072 / NBRC 15933 / NCIMB 10081 / Henssen B9</strain>
    </source>
</reference>
<dbReference type="InterPro" id="IPR017938">
    <property type="entry name" value="Riboflavin_synthase-like_b-brl"/>
</dbReference>
<proteinExistence type="predicted"/>
<keyword evidence="2" id="KW-0001">2Fe-2S</keyword>
<protein>
    <submittedName>
        <fullName evidence="6">Oxidoreductase FAD/NAD(P)-binding domain protein</fullName>
    </submittedName>
</protein>
<dbReference type="Proteomes" id="UP000001918">
    <property type="component" value="Chromosome"/>
</dbReference>
<dbReference type="eggNOG" id="COG1018">
    <property type="taxonomic scope" value="Bacteria"/>
</dbReference>
<comment type="cofactor">
    <cofactor evidence="1">
        <name>FAD</name>
        <dbReference type="ChEBI" id="CHEBI:57692"/>
    </cofactor>
</comment>
<keyword evidence="2" id="KW-0479">Metal-binding</keyword>
<organism evidence="6 7">
    <name type="scientific">Thermomonospora curvata (strain ATCC 19995 / DSM 43183 / JCM 3096 / KCTC 9072 / NBRC 15933 / NCIMB 10081 / Henssen B9)</name>
    <dbReference type="NCBI Taxonomy" id="471852"/>
    <lineage>
        <taxon>Bacteria</taxon>
        <taxon>Bacillati</taxon>
        <taxon>Actinomycetota</taxon>
        <taxon>Actinomycetes</taxon>
        <taxon>Streptosporangiales</taxon>
        <taxon>Thermomonosporaceae</taxon>
        <taxon>Thermomonospora</taxon>
    </lineage>
</organism>
<dbReference type="PRINTS" id="PR00371">
    <property type="entry name" value="FPNCR"/>
</dbReference>
<dbReference type="Pfam" id="PF00111">
    <property type="entry name" value="Fer2"/>
    <property type="match status" value="1"/>
</dbReference>
<evidence type="ECO:0000256" key="1">
    <source>
        <dbReference type="ARBA" id="ARBA00001974"/>
    </source>
</evidence>
<dbReference type="PROSITE" id="PS51384">
    <property type="entry name" value="FAD_FR"/>
    <property type="match status" value="1"/>
</dbReference>
<evidence type="ECO:0000313" key="7">
    <source>
        <dbReference type="Proteomes" id="UP000001918"/>
    </source>
</evidence>
<dbReference type="InterPro" id="IPR036010">
    <property type="entry name" value="2Fe-2S_ferredoxin-like_sf"/>
</dbReference>
<dbReference type="CDD" id="cd00207">
    <property type="entry name" value="fer2"/>
    <property type="match status" value="1"/>
</dbReference>
<dbReference type="InterPro" id="IPR001709">
    <property type="entry name" value="Flavoprot_Pyr_Nucl_cyt_Rdtase"/>
</dbReference>
<dbReference type="Gene3D" id="3.40.50.80">
    <property type="entry name" value="Nucleotide-binding domain of ferredoxin-NADP reductase (FNR) module"/>
    <property type="match status" value="1"/>
</dbReference>
<dbReference type="SUPFAM" id="SSF52343">
    <property type="entry name" value="Ferredoxin reductase-like, C-terminal NADP-linked domain"/>
    <property type="match status" value="1"/>
</dbReference>
<evidence type="ECO:0000256" key="2">
    <source>
        <dbReference type="ARBA" id="ARBA00022714"/>
    </source>
</evidence>
<dbReference type="STRING" id="471852.Tcur_0405"/>
<dbReference type="Pfam" id="PF00970">
    <property type="entry name" value="FAD_binding_6"/>
    <property type="match status" value="1"/>
</dbReference>
<evidence type="ECO:0000256" key="3">
    <source>
        <dbReference type="ARBA" id="ARBA00023014"/>
    </source>
</evidence>
<evidence type="ECO:0000259" key="4">
    <source>
        <dbReference type="PROSITE" id="PS51085"/>
    </source>
</evidence>
<dbReference type="KEGG" id="tcu:Tcur_0405"/>
<sequence length="350" mass="37308">MTTAEATEVRPVTLVTSDGERLEFGCAPGRSVLEAAAEAGAALPASCKQGTCGSCHASVAEGDYELGAHSPAALPPERRAAGEVLLCRTFPRGPLSVTLPYDGSRILRGGIPRRQAVIVALETVACETVRLELRAEPTEDGGTDCQFDPGQFVELQVPGHDAKRAYSLANTGNWEGRMEFYIRLRPGGLFSTYLRERARPGQTLTAFGPQGAFGLRETGLRPRWFVAGGTGLAPLLSMVRHMAEWQEPQPARLLLGVNTEEEVFGTAELDAVAAELPGFSHRVCVWRPGPSWQGPVGTPADLLAADLAEAPAAPDIYVCGPPPMVDAVVQVAARAGVPAEHVFYERFLPT</sequence>
<gene>
    <name evidence="6" type="ordered locus">Tcur_0405</name>
</gene>
<dbReference type="SUPFAM" id="SSF54292">
    <property type="entry name" value="2Fe-2S ferredoxin-like"/>
    <property type="match status" value="1"/>
</dbReference>
<keyword evidence="7" id="KW-1185">Reference proteome</keyword>
<dbReference type="InterPro" id="IPR017927">
    <property type="entry name" value="FAD-bd_FR_type"/>
</dbReference>
<dbReference type="InterPro" id="IPR039261">
    <property type="entry name" value="FNR_nucleotide-bd"/>
</dbReference>
<dbReference type="PROSITE" id="PS00197">
    <property type="entry name" value="2FE2S_FER_1"/>
    <property type="match status" value="1"/>
</dbReference>
<dbReference type="SUPFAM" id="SSF63380">
    <property type="entry name" value="Riboflavin synthase domain-like"/>
    <property type="match status" value="1"/>
</dbReference>
<dbReference type="InterPro" id="IPR006058">
    <property type="entry name" value="2Fe2S_fd_BS"/>
</dbReference>
<feature type="domain" description="FAD-binding FR-type" evidence="5">
    <location>
        <begin position="111"/>
        <end position="216"/>
    </location>
</feature>
<dbReference type="PANTHER" id="PTHR47354">
    <property type="entry name" value="NADH OXIDOREDUCTASE HCR"/>
    <property type="match status" value="1"/>
</dbReference>
<dbReference type="PANTHER" id="PTHR47354:SF5">
    <property type="entry name" value="PROTEIN RFBI"/>
    <property type="match status" value="1"/>
</dbReference>
<dbReference type="OrthoDB" id="502624at2"/>
<feature type="domain" description="2Fe-2S ferredoxin-type" evidence="4">
    <location>
        <begin position="10"/>
        <end position="103"/>
    </location>
</feature>
<dbReference type="PROSITE" id="PS51085">
    <property type="entry name" value="2FE2S_FER_2"/>
    <property type="match status" value="1"/>
</dbReference>
<dbReference type="InterPro" id="IPR001433">
    <property type="entry name" value="OxRdtase_FAD/NAD-bd"/>
</dbReference>
<dbReference type="InterPro" id="IPR050415">
    <property type="entry name" value="MRET"/>
</dbReference>
<dbReference type="RefSeq" id="WP_012850789.1">
    <property type="nucleotide sequence ID" value="NC_013510.1"/>
</dbReference>
<dbReference type="HOGENOM" id="CLU_003827_7_0_11"/>
<dbReference type="Pfam" id="PF00175">
    <property type="entry name" value="NAD_binding_1"/>
    <property type="match status" value="1"/>
</dbReference>
<dbReference type="PRINTS" id="PR00410">
    <property type="entry name" value="PHEHYDRXLASE"/>
</dbReference>
<evidence type="ECO:0000259" key="5">
    <source>
        <dbReference type="PROSITE" id="PS51384"/>
    </source>
</evidence>
<dbReference type="EMBL" id="CP001738">
    <property type="protein sequence ID" value="ACY96005.1"/>
    <property type="molecule type" value="Genomic_DNA"/>
</dbReference>
<accession>D1A2I5</accession>